<protein>
    <submittedName>
        <fullName evidence="1">Uncharacterized protein</fullName>
    </submittedName>
</protein>
<dbReference type="Proteomes" id="UP001165653">
    <property type="component" value="Unassembled WGS sequence"/>
</dbReference>
<accession>A0ABT3G9J1</accession>
<dbReference type="RefSeq" id="WP_264516089.1">
    <property type="nucleotide sequence ID" value="NZ_JAPDDR010000016.1"/>
</dbReference>
<sequence>MDAFPILEKSVRSCDVLQKLMQFVRCLRYRDLPKPKWDENEEASLEKEFNEVYDQLVAALSELYLVDDQAGSGPENAVISMSRYDVSICRHHNIVADSPAWHPDLVMTMHAVLQEVPAGWTFGIDATEFPPGQAHVVIQRDGTVSGWSEFGARATLGRLGFPPRLGLLWNTWCFLVNWVDDLRRRLAVRRALKAPRPECIVTKDAAKTGEQDVPPNA</sequence>
<name>A0ABT3G9J1_9BACT</name>
<proteinExistence type="predicted"/>
<gene>
    <name evidence="1" type="ORF">OJ996_23195</name>
</gene>
<evidence type="ECO:0000313" key="2">
    <source>
        <dbReference type="Proteomes" id="UP001165653"/>
    </source>
</evidence>
<keyword evidence="2" id="KW-1185">Reference proteome</keyword>
<dbReference type="EMBL" id="JAPDDR010000016">
    <property type="protein sequence ID" value="MCW1916512.1"/>
    <property type="molecule type" value="Genomic_DNA"/>
</dbReference>
<organism evidence="1 2">
    <name type="scientific">Luteolibacter rhizosphaerae</name>
    <dbReference type="NCBI Taxonomy" id="2989719"/>
    <lineage>
        <taxon>Bacteria</taxon>
        <taxon>Pseudomonadati</taxon>
        <taxon>Verrucomicrobiota</taxon>
        <taxon>Verrucomicrobiia</taxon>
        <taxon>Verrucomicrobiales</taxon>
        <taxon>Verrucomicrobiaceae</taxon>
        <taxon>Luteolibacter</taxon>
    </lineage>
</organism>
<reference evidence="1" key="1">
    <citation type="submission" date="2022-10" db="EMBL/GenBank/DDBJ databases">
        <title>Luteolibacter sp. GHJ8, whole genome shotgun sequencing project.</title>
        <authorList>
            <person name="Zhao G."/>
            <person name="Shen L."/>
        </authorList>
    </citation>
    <scope>NUCLEOTIDE SEQUENCE</scope>
    <source>
        <strain evidence="1">GHJ8</strain>
    </source>
</reference>
<comment type="caution">
    <text evidence="1">The sequence shown here is derived from an EMBL/GenBank/DDBJ whole genome shotgun (WGS) entry which is preliminary data.</text>
</comment>
<evidence type="ECO:0000313" key="1">
    <source>
        <dbReference type="EMBL" id="MCW1916512.1"/>
    </source>
</evidence>